<evidence type="ECO:0000256" key="1">
    <source>
        <dbReference type="SAM" id="Phobius"/>
    </source>
</evidence>
<accession>A0A6A6D8I5</accession>
<keyword evidence="3" id="KW-1185">Reference proteome</keyword>
<reference evidence="2" key="1">
    <citation type="journal article" date="2020" name="Stud. Mycol.">
        <title>101 Dothideomycetes genomes: a test case for predicting lifestyles and emergence of pathogens.</title>
        <authorList>
            <person name="Haridas S."/>
            <person name="Albert R."/>
            <person name="Binder M."/>
            <person name="Bloem J."/>
            <person name="Labutti K."/>
            <person name="Salamov A."/>
            <person name="Andreopoulos B."/>
            <person name="Baker S."/>
            <person name="Barry K."/>
            <person name="Bills G."/>
            <person name="Bluhm B."/>
            <person name="Cannon C."/>
            <person name="Castanera R."/>
            <person name="Culley D."/>
            <person name="Daum C."/>
            <person name="Ezra D."/>
            <person name="Gonzalez J."/>
            <person name="Henrissat B."/>
            <person name="Kuo A."/>
            <person name="Liang C."/>
            <person name="Lipzen A."/>
            <person name="Lutzoni F."/>
            <person name="Magnuson J."/>
            <person name="Mondo S."/>
            <person name="Nolan M."/>
            <person name="Ohm R."/>
            <person name="Pangilinan J."/>
            <person name="Park H.-J."/>
            <person name="Ramirez L."/>
            <person name="Alfaro M."/>
            <person name="Sun H."/>
            <person name="Tritt A."/>
            <person name="Yoshinaga Y."/>
            <person name="Zwiers L.-H."/>
            <person name="Turgeon B."/>
            <person name="Goodwin S."/>
            <person name="Spatafora J."/>
            <person name="Crous P."/>
            <person name="Grigoriev I."/>
        </authorList>
    </citation>
    <scope>NUCLEOTIDE SEQUENCE</scope>
    <source>
        <strain evidence="2">CBS 207.26</strain>
    </source>
</reference>
<gene>
    <name evidence="2" type="ORF">K469DRAFT_701476</name>
</gene>
<protein>
    <submittedName>
        <fullName evidence="2">Uncharacterized protein</fullName>
    </submittedName>
</protein>
<dbReference type="EMBL" id="ML994725">
    <property type="protein sequence ID" value="KAF2175781.1"/>
    <property type="molecule type" value="Genomic_DNA"/>
</dbReference>
<feature type="transmembrane region" description="Helical" evidence="1">
    <location>
        <begin position="13"/>
        <end position="34"/>
    </location>
</feature>
<dbReference type="OrthoDB" id="2988756at2759"/>
<keyword evidence="1" id="KW-0812">Transmembrane</keyword>
<feature type="transmembrane region" description="Helical" evidence="1">
    <location>
        <begin position="62"/>
        <end position="80"/>
    </location>
</feature>
<dbReference type="Proteomes" id="UP000800200">
    <property type="component" value="Unassembled WGS sequence"/>
</dbReference>
<evidence type="ECO:0000313" key="3">
    <source>
        <dbReference type="Proteomes" id="UP000800200"/>
    </source>
</evidence>
<keyword evidence="1" id="KW-0472">Membrane</keyword>
<evidence type="ECO:0000313" key="2">
    <source>
        <dbReference type="EMBL" id="KAF2175781.1"/>
    </source>
</evidence>
<sequence length="128" mass="13470">MPPLHTFLNPANISAYAFSALCLLSTLPFIGIPFPRHTSAEYYAQKNIWLASLSPVPISPKTAGYLGAILRIGLGAGLAIGGTARMSALGVMGSVATVGTVLAWRDERPMGPQWGMLGATAMVWALNK</sequence>
<keyword evidence="1" id="KW-1133">Transmembrane helix</keyword>
<dbReference type="AlphaFoldDB" id="A0A6A6D8I5"/>
<name>A0A6A6D8I5_9PEZI</name>
<organism evidence="2 3">
    <name type="scientific">Zopfia rhizophila CBS 207.26</name>
    <dbReference type="NCBI Taxonomy" id="1314779"/>
    <lineage>
        <taxon>Eukaryota</taxon>
        <taxon>Fungi</taxon>
        <taxon>Dikarya</taxon>
        <taxon>Ascomycota</taxon>
        <taxon>Pezizomycotina</taxon>
        <taxon>Dothideomycetes</taxon>
        <taxon>Dothideomycetes incertae sedis</taxon>
        <taxon>Zopfiaceae</taxon>
        <taxon>Zopfia</taxon>
    </lineage>
</organism>
<proteinExistence type="predicted"/>